<keyword evidence="3" id="KW-1185">Reference proteome</keyword>
<proteinExistence type="predicted"/>
<accession>A0AAV9X7Q2</accession>
<feature type="transmembrane region" description="Helical" evidence="1">
    <location>
        <begin position="34"/>
        <end position="59"/>
    </location>
</feature>
<keyword evidence="1" id="KW-0812">Transmembrane</keyword>
<evidence type="ECO:0000313" key="2">
    <source>
        <dbReference type="EMBL" id="KAK6535739.1"/>
    </source>
</evidence>
<dbReference type="AlphaFoldDB" id="A0AAV9X7Q2"/>
<protein>
    <submittedName>
        <fullName evidence="2">Uncharacterized protein</fullName>
    </submittedName>
</protein>
<dbReference type="Proteomes" id="UP001365542">
    <property type="component" value="Unassembled WGS sequence"/>
</dbReference>
<feature type="transmembrane region" description="Helical" evidence="1">
    <location>
        <begin position="547"/>
        <end position="567"/>
    </location>
</feature>
<comment type="caution">
    <text evidence="2">The sequence shown here is derived from an EMBL/GenBank/DDBJ whole genome shotgun (WGS) entry which is preliminary data.</text>
</comment>
<dbReference type="EMBL" id="JAVHJO010000010">
    <property type="protein sequence ID" value="KAK6535739.1"/>
    <property type="molecule type" value="Genomic_DNA"/>
</dbReference>
<keyword evidence="1" id="KW-1133">Transmembrane helix</keyword>
<evidence type="ECO:0000256" key="1">
    <source>
        <dbReference type="SAM" id="Phobius"/>
    </source>
</evidence>
<reference evidence="2 3" key="1">
    <citation type="submission" date="2019-10" db="EMBL/GenBank/DDBJ databases">
        <authorList>
            <person name="Palmer J.M."/>
        </authorList>
    </citation>
    <scope>NUCLEOTIDE SEQUENCE [LARGE SCALE GENOMIC DNA]</scope>
    <source>
        <strain evidence="2 3">TWF694</strain>
    </source>
</reference>
<keyword evidence="1" id="KW-0472">Membrane</keyword>
<name>A0AAV9X7Q2_9PEZI</name>
<gene>
    <name evidence="2" type="ORF">TWF694_002187</name>
</gene>
<organism evidence="2 3">
    <name type="scientific">Orbilia ellipsospora</name>
    <dbReference type="NCBI Taxonomy" id="2528407"/>
    <lineage>
        <taxon>Eukaryota</taxon>
        <taxon>Fungi</taxon>
        <taxon>Dikarya</taxon>
        <taxon>Ascomycota</taxon>
        <taxon>Pezizomycotina</taxon>
        <taxon>Orbiliomycetes</taxon>
        <taxon>Orbiliales</taxon>
        <taxon>Orbiliaceae</taxon>
        <taxon>Orbilia</taxon>
    </lineage>
</organism>
<sequence length="663" mass="73939">MASQNLNDAIYTGLWTDHINSQRLLTLKTQHWGYLQTAIVLIVATAGKCLWSIVAYIAYHIGTHTEFRSAPRRILDVILRNVPTPVAFLAESSKVLVAYRDRMDRYTRLKYLAVQFVCFLLFAAVTIGNFFTSHLSIGNRVLVLSRGCGAYSASSFQVQQQLRLQTGQRAQTYNDACGIKSNVLPDDCFRFPMTSLPVVEGTDKRCPFPITYDLLADDFENVCTNASYFISTEVVHSDRLGFNHPEKWTFQSNMTCAVLDHSNQISESVYLQDGNIFLNYSSRLIGYSFGDLVDNSIDFGTNVTEVYDPATSVANYAYTVSGNYYTWAGGRQYWNPIRSLRVENASTTLIGISANTIGYWRPVYDPVFSATSVVDDVSGSEIYQSDFYRKYIGCVEQMQFCNPSKGVCTGFIAEPNREAFEIGGRLGWTGAQVNQTLLPFVLALSNFHPIGILPSSLGPHGLQASTFVQQRYSADLPSDQWILEMRRMFEAKHTAVRLMLDAQATGRGLDSIPGLKRDQSTLEGFCSKPVYVINTSEPYTTIQFTDLIVLLVLSSVVIMLSYIIPLVDRYVRFSRKNSRILAWVHDGVLQIFRTAMEGLDTGVWSLGRVSSVLVETGGSDMPRVVVSNGKAVYMTPANNFQDGKGLRLKSLDTLPITTATKAN</sequence>
<evidence type="ECO:0000313" key="3">
    <source>
        <dbReference type="Proteomes" id="UP001365542"/>
    </source>
</evidence>
<feature type="transmembrane region" description="Helical" evidence="1">
    <location>
        <begin position="109"/>
        <end position="131"/>
    </location>
</feature>